<evidence type="ECO:0000313" key="1">
    <source>
        <dbReference type="EMBL" id="KAJ0079333.1"/>
    </source>
</evidence>
<comment type="caution">
    <text evidence="1">The sequence shown here is derived from an EMBL/GenBank/DDBJ whole genome shotgun (WGS) entry which is preliminary data.</text>
</comment>
<accession>A0ACC0ZZY2</accession>
<organism evidence="1 2">
    <name type="scientific">Pistacia atlantica</name>
    <dbReference type="NCBI Taxonomy" id="434234"/>
    <lineage>
        <taxon>Eukaryota</taxon>
        <taxon>Viridiplantae</taxon>
        <taxon>Streptophyta</taxon>
        <taxon>Embryophyta</taxon>
        <taxon>Tracheophyta</taxon>
        <taxon>Spermatophyta</taxon>
        <taxon>Magnoliopsida</taxon>
        <taxon>eudicotyledons</taxon>
        <taxon>Gunneridae</taxon>
        <taxon>Pentapetalae</taxon>
        <taxon>rosids</taxon>
        <taxon>malvids</taxon>
        <taxon>Sapindales</taxon>
        <taxon>Anacardiaceae</taxon>
        <taxon>Pistacia</taxon>
    </lineage>
</organism>
<proteinExistence type="predicted"/>
<evidence type="ECO:0000313" key="2">
    <source>
        <dbReference type="Proteomes" id="UP001164250"/>
    </source>
</evidence>
<dbReference type="EMBL" id="CM047909">
    <property type="protein sequence ID" value="KAJ0079333.1"/>
    <property type="molecule type" value="Genomic_DNA"/>
</dbReference>
<gene>
    <name evidence="1" type="ORF">Patl1_24330</name>
</gene>
<protein>
    <submittedName>
        <fullName evidence="1">Uncharacterized protein</fullName>
    </submittedName>
</protein>
<keyword evidence="2" id="KW-1185">Reference proteome</keyword>
<dbReference type="Proteomes" id="UP001164250">
    <property type="component" value="Chromosome 13"/>
</dbReference>
<reference evidence="2" key="1">
    <citation type="journal article" date="2023" name="G3 (Bethesda)">
        <title>Genome assembly and association tests identify interacting loci associated with vigor, precocity, and sex in interspecific pistachio rootstocks.</title>
        <authorList>
            <person name="Palmer W."/>
            <person name="Jacygrad E."/>
            <person name="Sagayaradj S."/>
            <person name="Cavanaugh K."/>
            <person name="Han R."/>
            <person name="Bertier L."/>
            <person name="Beede B."/>
            <person name="Kafkas S."/>
            <person name="Golino D."/>
            <person name="Preece J."/>
            <person name="Michelmore R."/>
        </authorList>
    </citation>
    <scope>NUCLEOTIDE SEQUENCE [LARGE SCALE GENOMIC DNA]</scope>
</reference>
<sequence length="2189" mass="244311">MKAASADYEFFKYVILGGGVAAGYAAREFVKQGIKQGELAIVSKEDVAPYERPKISNKYLLPETPARLPYFHVCVGSGGERQLPEWYMEKGIKLILSTEIIQVDLGSKALVSASGQVFRYQTLIIATGSTPIRLTDFGVQGTDAKNIFYLREINDADKLVEAVKAKKKRKAVVVGGGYIGLQVSAALRINNLDVTMVYPEQWCMFRLFTTGIAAFYEGYYAYKGIKIVKGTQPDGFTADSNGDVKEVKLKDGRVLEADIVFVDVEARPLTSLFMGQVEEEKDGIKTDAFFRTSVPDVYAVGDVATFPVKLYNEMRRVEHVDHAYKSAEQAVKAIKASEEGKTIEEYDYLPYFHSRVFDLSWHFYGENVGEAVLFRNRSPACSVRKFGTYWIKEGKIVGAFLESGTLEENKKIADIARLQPIVDNLYDVIKELGRSSKAIYRRADADYEFKYVILGGGVAAGYAAREFVRQGVMRGELAMISKEAVAPYERLTLSKEYLLTETPVRLPDFHVCVGSGGERQLPEWYIEKGIKLILRTEIIQVDLASKALVSASGQVFKYQTLIIATGSTPIRLTDFGVQGIDAKNIFYLREIDDADKLVEAVKAKKKRKAVVVGGGYIGLEVSAALRINNLDVTMVYPEQWCMFQLFTAGIAAFYEGYYAYKGIKIVKGTQPDGFTADSNGDVKEVKLKDGRVLEADIVFVDAESRPLTSLFMGQVEKEKDGIKTDAFFRTSVPDVYAVGDVATFPVKLYNEMRRVENVDHAYKSAEHVVTVIKANEKGKTTDEYDYIPYFYSRVFDLSWHVYGETVGETVQFRNMNPACSVRRFGTYWIKEGKIVGAFLESGTLEENKTIAEVARLQPAVDNLDVVIEELGHSSKAIYSTDADYEFKYVILGGGVAAGYAAREFVKQGVKRGELAIISKEAVAPYERLALSKEYLLPERPARLPDFHVCVGSGGERQLPEWYIEKGIKLILSTEIIQVDLGSKALVSTSGQVFRYQTLIIAIGSTPIRLTDFGVQGSDAKNIFYLREIDDADKLVEAVKAKKKRKAVIVGGGYIGLEVSAALRINNLDVTMVYPEQWCMFQLFTAGIAAFYEGYYAYKGIKIVKGTQPDGFIADSNGDVKEVKLKDGRVLEADIVFVDAESRPLTSLFMGQVEEEKDGIKTDAFFRTSVPDVYAVGDVATFPVKLYNEMRRVEHVDHAYKSAEQAVKAIKASEEGKLIEEYDYLPYFYSRVFDLSWHFYGENVGEAVLFRNMNPACSVRKFGTYWIKERKIVGAFLESGTLEEKKTIAEDVRLQPTIDNLEVIIKELGRSSKAIYSTDADYEFKYVILGGGMAAGYAAREFVKQGVMKGELAMISKEAVAPYERLTLSKDYLLTETPARLPDFHVCVGSGGERQLPEWYIEKGIKLILRTEIIQVDLASKALVSASGQVFRYQTLIIATGSTPTRLTDSGVQGSDAKNIFYLREIDDADKLVEVIKAKKKKKAVVIGGGYIGLEVSAALQINNLDVTMVYPEQWCMFRLFTAGIAAFYEGYYAHKGIKIVKGTHLEGFTADSNGSVKEVKLKDRRVLEADIVFVDAESRPLTSLFMGQVEEEKDGIKTDAFFRTSVPDVYAVGDVATFPVKLYNEMRRVEHVDHAYKSAEHVVKVIKANEKGKTTDEYYYIPYFYSRVFDLSWHFYGETVGEVVLFRNPASSVRKLGTYWIKKGKIVGAFLESGTLEENKMIAKVARLQPAVENLDVMTKELGRSLKAIYKDTDADYEFKYVILGGGVAAGYAAREFVKQGVKRGELAIISKEAVAPYERLTLSKEYLLPERPARLPDFHVCVGSGGERQLPEWYIEKGIELILSTEIVEVELTSRDLVSASGQVFRYQTLIIATGSTPVRLKDFGVQGTDAKNIFYMRDIDDAVKLVDAIKEKKNGKAVIIGGGYIGLEVSAALRVNSFDVTMVYSEPWCRPWFFTADIAIFYEGYYANKGIKIIKATVAAGFTIDSYGDVKEVTLKDGSVLEADIVFVDVEARPLTSLFKGQVEEAKGGIKTDAFFRTSVPNVYAVGDVATFPLKLYNEMRRVEHVDHAYKSAEQAVKAIKASETGKTIEEYDYLPYLFSRSVDLSWKFYGSNFGRSLLVGDNDPTTGNHKFGMFWIESGKITGAFLMNGTFQENEAIAKVAKVQPLVDYLDVLKKELGFSSKEEDR</sequence>
<name>A0ACC0ZZY2_9ROSI</name>